<reference evidence="3" key="1">
    <citation type="submission" date="2022-08" db="EMBL/GenBank/DDBJ databases">
        <authorList>
            <consortium name="DOE Joint Genome Institute"/>
            <person name="Min B."/>
            <person name="Riley R."/>
            <person name="Sierra-Patev S."/>
            <person name="Naranjo-Ortiz M."/>
            <person name="Looney B."/>
            <person name="Konkel Z."/>
            <person name="Slot J.C."/>
            <person name="Sakamoto Y."/>
            <person name="Steenwyk J.L."/>
            <person name="Rokas A."/>
            <person name="Carro J."/>
            <person name="Camarero S."/>
            <person name="Ferreira P."/>
            <person name="Molpeceres G."/>
            <person name="Ruiz-Duenas F.J."/>
            <person name="Serrano A."/>
            <person name="Henrissat B."/>
            <person name="Drula E."/>
            <person name="Hughes K.W."/>
            <person name="Mata J.L."/>
            <person name="Ishikawa N.K."/>
            <person name="Vargas-Isla R."/>
            <person name="Ushijima S."/>
            <person name="Smith C.A."/>
            <person name="Ahrendt S."/>
            <person name="Andreopoulos W."/>
            <person name="He G."/>
            <person name="Labutti K."/>
            <person name="Lipzen A."/>
            <person name="Ng V."/>
            <person name="Sandor L."/>
            <person name="Barry K."/>
            <person name="Martinez A.T."/>
            <person name="Xiao Y."/>
            <person name="Gibbons J.G."/>
            <person name="Terashima K."/>
            <person name="Hibbett D.S."/>
            <person name="Grigoriev I.V."/>
        </authorList>
    </citation>
    <scope>NUCLEOTIDE SEQUENCE</scope>
    <source>
        <strain evidence="3">TFB10827</strain>
    </source>
</reference>
<dbReference type="EMBL" id="MU791074">
    <property type="protein sequence ID" value="KAJ3991319.1"/>
    <property type="molecule type" value="Genomic_DNA"/>
</dbReference>
<proteinExistence type="predicted"/>
<evidence type="ECO:0000313" key="3">
    <source>
        <dbReference type="EMBL" id="KAJ3991319.1"/>
    </source>
</evidence>
<organism evidence="3 4">
    <name type="scientific">Lentinula boryana</name>
    <dbReference type="NCBI Taxonomy" id="40481"/>
    <lineage>
        <taxon>Eukaryota</taxon>
        <taxon>Fungi</taxon>
        <taxon>Dikarya</taxon>
        <taxon>Basidiomycota</taxon>
        <taxon>Agaricomycotina</taxon>
        <taxon>Agaricomycetes</taxon>
        <taxon>Agaricomycetidae</taxon>
        <taxon>Agaricales</taxon>
        <taxon>Marasmiineae</taxon>
        <taxon>Omphalotaceae</taxon>
        <taxon>Lentinula</taxon>
    </lineage>
</organism>
<comment type="caution">
    <text evidence="3">The sequence shown here is derived from an EMBL/GenBank/DDBJ whole genome shotgun (WGS) entry which is preliminary data.</text>
</comment>
<protein>
    <submittedName>
        <fullName evidence="3">Uncharacterized protein</fullName>
    </submittedName>
</protein>
<feature type="coiled-coil region" evidence="1">
    <location>
        <begin position="30"/>
        <end position="78"/>
    </location>
</feature>
<evidence type="ECO:0000256" key="1">
    <source>
        <dbReference type="SAM" id="Coils"/>
    </source>
</evidence>
<keyword evidence="4" id="KW-1185">Reference proteome</keyword>
<evidence type="ECO:0000256" key="2">
    <source>
        <dbReference type="SAM" id="MobiDB-lite"/>
    </source>
</evidence>
<feature type="coiled-coil region" evidence="1">
    <location>
        <begin position="173"/>
        <end position="200"/>
    </location>
</feature>
<feature type="region of interest" description="Disordered" evidence="2">
    <location>
        <begin position="210"/>
        <end position="231"/>
    </location>
</feature>
<name>A0ABQ8Q0G3_9AGAR</name>
<accession>A0ABQ8Q0G3</accession>
<gene>
    <name evidence="3" type="ORF">F5050DRAFT_1812689</name>
</gene>
<dbReference type="Proteomes" id="UP001163828">
    <property type="component" value="Unassembled WGS sequence"/>
</dbReference>
<keyword evidence="1" id="KW-0175">Coiled coil</keyword>
<evidence type="ECO:0000313" key="4">
    <source>
        <dbReference type="Proteomes" id="UP001163828"/>
    </source>
</evidence>
<sequence>MKRSHSLTKTHAEESHLERSTKIKVVFQDSPEMQRVITGLEKEIESLRKEAQTRGVEVKKAERELLRKQEELDESIVEVMNWVPEALIDAQNKHDSTYRLLLQTSLELIECQSKLNIPLSLTFPEESSFTENKSRVDAEITDVNYLLARELQKAKVGILSCLYVDGTESKFPQELHKQEIAVLKEKVAMLEARLAALEVLRMTKGKSELRSAEGCDKDDQDEGQSECNDGLKLPKTRNVIEVQEKGDPDDELVLYL</sequence>